<dbReference type="InterPro" id="IPR029058">
    <property type="entry name" value="AB_hydrolase_fold"/>
</dbReference>
<sequence>MPYADLASSRIYYVIDGPREAPVLMLSNSLGTCADMWAPQVPVFTRRFRVLRYDTRGHGRSATPAGEYPFSALIDDVVGLLDHLGIEKVHFCGLSMGGPTGMGLALAQPQRVGKLVLCNTAARIGSVESWQTRMEAVRQHGMHGMAGAIFERWLTPDFRASQPALTQVLLDMLRRADDEGYRLACAALRDLDLRSRVARIAAPALVIAGTHDAAATPEQGRELAAAIPGAQYRELNASHISNWECPDAFADLVMGFLAS</sequence>
<keyword evidence="3" id="KW-1185">Reference proteome</keyword>
<dbReference type="Proteomes" id="UP000194139">
    <property type="component" value="Chromosome"/>
</dbReference>
<evidence type="ECO:0000313" key="2">
    <source>
        <dbReference type="EMBL" id="ARP87538.1"/>
    </source>
</evidence>
<dbReference type="AlphaFoldDB" id="A0A1W6Z2J2"/>
<dbReference type="PANTHER" id="PTHR43433">
    <property type="entry name" value="HYDROLASE, ALPHA/BETA FOLD FAMILY PROTEIN"/>
    <property type="match status" value="1"/>
</dbReference>
<dbReference type="InterPro" id="IPR050471">
    <property type="entry name" value="AB_hydrolase"/>
</dbReference>
<dbReference type="NCBIfam" id="TIGR02427">
    <property type="entry name" value="protocat_pcaD"/>
    <property type="match status" value="1"/>
</dbReference>
<dbReference type="PANTHER" id="PTHR43433:SF5">
    <property type="entry name" value="AB HYDROLASE-1 DOMAIN-CONTAINING PROTEIN"/>
    <property type="match status" value="1"/>
</dbReference>
<dbReference type="EMBL" id="CP021109">
    <property type="protein sequence ID" value="ARP87538.1"/>
    <property type="molecule type" value="Genomic_DNA"/>
</dbReference>
<gene>
    <name evidence="2" type="ORF">CAL13_15990</name>
</gene>
<evidence type="ECO:0000259" key="1">
    <source>
        <dbReference type="Pfam" id="PF00561"/>
    </source>
</evidence>
<feature type="domain" description="AB hydrolase-1" evidence="1">
    <location>
        <begin position="22"/>
        <end position="244"/>
    </location>
</feature>
<dbReference type="Gene3D" id="3.40.50.1820">
    <property type="entry name" value="alpha/beta hydrolase"/>
    <property type="match status" value="1"/>
</dbReference>
<dbReference type="SUPFAM" id="SSF53474">
    <property type="entry name" value="alpha/beta-Hydrolases"/>
    <property type="match status" value="1"/>
</dbReference>
<dbReference type="GO" id="GO:0042952">
    <property type="term" value="P:beta-ketoadipate pathway"/>
    <property type="evidence" value="ECO:0007669"/>
    <property type="project" value="InterPro"/>
</dbReference>
<organism evidence="2 3">
    <name type="scientific">Bordetella genomosp. 9</name>
    <dbReference type="NCBI Taxonomy" id="1416803"/>
    <lineage>
        <taxon>Bacteria</taxon>
        <taxon>Pseudomonadati</taxon>
        <taxon>Pseudomonadota</taxon>
        <taxon>Betaproteobacteria</taxon>
        <taxon>Burkholderiales</taxon>
        <taxon>Alcaligenaceae</taxon>
        <taxon>Bordetella</taxon>
    </lineage>
</organism>
<dbReference type="GO" id="GO:0047570">
    <property type="term" value="F:3-oxoadipate enol-lactonase activity"/>
    <property type="evidence" value="ECO:0007669"/>
    <property type="project" value="InterPro"/>
</dbReference>
<proteinExistence type="predicted"/>
<protein>
    <submittedName>
        <fullName evidence="2">3-oxoadipate enol-lactonase</fullName>
    </submittedName>
</protein>
<dbReference type="RefSeq" id="WP_086072929.1">
    <property type="nucleotide sequence ID" value="NZ_CP021109.1"/>
</dbReference>
<name>A0A1W6Z2J2_9BORD</name>
<dbReference type="PRINTS" id="PR00111">
    <property type="entry name" value="ABHYDROLASE"/>
</dbReference>
<dbReference type="InterPro" id="IPR000073">
    <property type="entry name" value="AB_hydrolase_1"/>
</dbReference>
<reference evidence="2 3" key="1">
    <citation type="submission" date="2017-05" db="EMBL/GenBank/DDBJ databases">
        <title>Complete and WGS of Bordetella genogroups.</title>
        <authorList>
            <person name="Spilker T."/>
            <person name="LiPuma J."/>
        </authorList>
    </citation>
    <scope>NUCLEOTIDE SEQUENCE [LARGE SCALE GENOMIC DNA]</scope>
    <source>
        <strain evidence="2 3">AU17164</strain>
    </source>
</reference>
<evidence type="ECO:0000313" key="3">
    <source>
        <dbReference type="Proteomes" id="UP000194139"/>
    </source>
</evidence>
<dbReference type="Pfam" id="PF00561">
    <property type="entry name" value="Abhydrolase_1"/>
    <property type="match status" value="1"/>
</dbReference>
<accession>A0A1W6Z2J2</accession>
<dbReference type="InterPro" id="IPR026968">
    <property type="entry name" value="PcaD/CatD"/>
</dbReference>